<feature type="region of interest" description="Disordered" evidence="1">
    <location>
        <begin position="56"/>
        <end position="78"/>
    </location>
</feature>
<dbReference type="OrthoDB" id="8386901at2"/>
<proteinExistence type="predicted"/>
<gene>
    <name evidence="2" type="ORF">BJF93_05435</name>
</gene>
<keyword evidence="3" id="KW-1185">Reference proteome</keyword>
<reference evidence="2 3" key="1">
    <citation type="submission" date="2016-09" db="EMBL/GenBank/DDBJ databases">
        <title>Rhizobium sp. nov., a novel species isolated from the rice rhizosphere.</title>
        <authorList>
            <person name="Zhao J."/>
            <person name="Zhang X."/>
        </authorList>
    </citation>
    <scope>NUCLEOTIDE SEQUENCE [LARGE SCALE GENOMIC DNA]</scope>
    <source>
        <strain evidence="2 3">1.7048</strain>
    </source>
</reference>
<dbReference type="Proteomes" id="UP000186364">
    <property type="component" value="Unassembled WGS sequence"/>
</dbReference>
<dbReference type="RefSeq" id="WP_075629567.1">
    <property type="nucleotide sequence ID" value="NZ_FOAM01000013.1"/>
</dbReference>
<sequence>MTQGGALDVRDAEPVNESDASLKGRSDEKAVDAIEPDDVPNLAARREAAQLHGDAFIVKTDLEDQDERSSSPGKLEED</sequence>
<accession>A0A1Q9ASM2</accession>
<comment type="caution">
    <text evidence="2">The sequence shown here is derived from an EMBL/GenBank/DDBJ whole genome shotgun (WGS) entry which is preliminary data.</text>
</comment>
<protein>
    <submittedName>
        <fullName evidence="2">Uncharacterized protein</fullName>
    </submittedName>
</protein>
<dbReference type="AlphaFoldDB" id="A0A1Q9ASM2"/>
<dbReference type="EMBL" id="MKIP01000058">
    <property type="protein sequence ID" value="OLP58361.1"/>
    <property type="molecule type" value="Genomic_DNA"/>
</dbReference>
<name>A0A1Q9ASM2_9HYPH</name>
<evidence type="ECO:0000313" key="2">
    <source>
        <dbReference type="EMBL" id="OLP58361.1"/>
    </source>
</evidence>
<evidence type="ECO:0000256" key="1">
    <source>
        <dbReference type="SAM" id="MobiDB-lite"/>
    </source>
</evidence>
<feature type="region of interest" description="Disordered" evidence="1">
    <location>
        <begin position="1"/>
        <end position="35"/>
    </location>
</feature>
<feature type="compositionally biased region" description="Basic and acidic residues" evidence="1">
    <location>
        <begin position="20"/>
        <end position="32"/>
    </location>
</feature>
<evidence type="ECO:0000313" key="3">
    <source>
        <dbReference type="Proteomes" id="UP000186364"/>
    </source>
</evidence>
<organism evidence="2 3">
    <name type="scientific">Xaviernesmea oryzae</name>
    <dbReference type="NCBI Taxonomy" id="464029"/>
    <lineage>
        <taxon>Bacteria</taxon>
        <taxon>Pseudomonadati</taxon>
        <taxon>Pseudomonadota</taxon>
        <taxon>Alphaproteobacteria</taxon>
        <taxon>Hyphomicrobiales</taxon>
        <taxon>Rhizobiaceae</taxon>
        <taxon>Rhizobium/Agrobacterium group</taxon>
        <taxon>Xaviernesmea</taxon>
    </lineage>
</organism>